<reference evidence="1 2" key="1">
    <citation type="journal article" date="2022" name="New Phytol.">
        <title>Ecological generalism drives hyperdiversity of secondary metabolite gene clusters in xylarialean endophytes.</title>
        <authorList>
            <person name="Franco M.E.E."/>
            <person name="Wisecaver J.H."/>
            <person name="Arnold A.E."/>
            <person name="Ju Y.M."/>
            <person name="Slot J.C."/>
            <person name="Ahrendt S."/>
            <person name="Moore L.P."/>
            <person name="Eastman K.E."/>
            <person name="Scott K."/>
            <person name="Konkel Z."/>
            <person name="Mondo S.J."/>
            <person name="Kuo A."/>
            <person name="Hayes R.D."/>
            <person name="Haridas S."/>
            <person name="Andreopoulos B."/>
            <person name="Riley R."/>
            <person name="LaButti K."/>
            <person name="Pangilinan J."/>
            <person name="Lipzen A."/>
            <person name="Amirebrahimi M."/>
            <person name="Yan J."/>
            <person name="Adam C."/>
            <person name="Keymanesh K."/>
            <person name="Ng V."/>
            <person name="Louie K."/>
            <person name="Northen T."/>
            <person name="Drula E."/>
            <person name="Henrissat B."/>
            <person name="Hsieh H.M."/>
            <person name="Youens-Clark K."/>
            <person name="Lutzoni F."/>
            <person name="Miadlikowska J."/>
            <person name="Eastwood D.C."/>
            <person name="Hamelin R.C."/>
            <person name="Grigoriev I.V."/>
            <person name="U'Ren J.M."/>
        </authorList>
    </citation>
    <scope>NUCLEOTIDE SEQUENCE [LARGE SCALE GENOMIC DNA]</scope>
    <source>
        <strain evidence="1 2">CBS 119005</strain>
    </source>
</reference>
<name>A0ACB9Z4I5_9PEZI</name>
<sequence length="511" mass="57443">MPLLAIASDPARFSTILALLAITWYVTSAVYSWYRLRHVPGPFLASFSYLWLARLAYGGKQLEGYDLATRKYGSLVRVGPSDLLTDDPEVIKRLSSAKSQYWKSKWYTGFRFNPHHLVMFIMRDPATHDQIKAQLMPGYSGRDISSVEPAVDSRIEAFITLIRRKYITSPGVGGFRPLDLARVIPLFTLDVISKLALGKEFGCLETDSDRYQFYEAMEGSLPWISLTTDVPWMRDIVYSTLGLRLFGAQETDSKGLGRSMKLANEEVRRRFAPGADKEEKSMLGSFIRHGLTQTECEVETLFMFVAGSDTTAAAIKITVLYILAVPRVYQRLKDEIAAAVHEGRVSKKITNAEAKELPYLQAVVNEGLRIRPITTNMLSKEVPKGGDTIDGKFIPAGTAIGVNISSMLRSKAVFGEDADMFRPERFLEVDATTRSELQRHVELTFGYGRWMCAGKSIALMEMNKIFFELLRHFDFQLVNPQEPMVSRSHALFVESGLLVRITESEAPTTII</sequence>
<keyword evidence="2" id="KW-1185">Reference proteome</keyword>
<accession>A0ACB9Z4I5</accession>
<organism evidence="1 2">
    <name type="scientific">Hypoxylon rubiginosum</name>
    <dbReference type="NCBI Taxonomy" id="110542"/>
    <lineage>
        <taxon>Eukaryota</taxon>
        <taxon>Fungi</taxon>
        <taxon>Dikarya</taxon>
        <taxon>Ascomycota</taxon>
        <taxon>Pezizomycotina</taxon>
        <taxon>Sordariomycetes</taxon>
        <taxon>Xylariomycetidae</taxon>
        <taxon>Xylariales</taxon>
        <taxon>Hypoxylaceae</taxon>
        <taxon>Hypoxylon</taxon>
    </lineage>
</organism>
<dbReference type="EMBL" id="MU393465">
    <property type="protein sequence ID" value="KAI4865910.1"/>
    <property type="molecule type" value="Genomic_DNA"/>
</dbReference>
<dbReference type="Proteomes" id="UP001497700">
    <property type="component" value="Unassembled WGS sequence"/>
</dbReference>
<evidence type="ECO:0000313" key="2">
    <source>
        <dbReference type="Proteomes" id="UP001497700"/>
    </source>
</evidence>
<comment type="caution">
    <text evidence="1">The sequence shown here is derived from an EMBL/GenBank/DDBJ whole genome shotgun (WGS) entry which is preliminary data.</text>
</comment>
<evidence type="ECO:0000313" key="1">
    <source>
        <dbReference type="EMBL" id="KAI4865910.1"/>
    </source>
</evidence>
<proteinExistence type="predicted"/>
<gene>
    <name evidence="1" type="ORF">F4820DRAFT_457881</name>
</gene>
<protein>
    <submittedName>
        <fullName evidence="1">Cytochrome P450</fullName>
    </submittedName>
</protein>